<comment type="caution">
    <text evidence="1">The sequence shown here is derived from an EMBL/GenBank/DDBJ whole genome shotgun (WGS) entry which is preliminary data.</text>
</comment>
<accession>X1IPK7</accession>
<feature type="non-terminal residue" evidence="1">
    <location>
        <position position="40"/>
    </location>
</feature>
<reference evidence="1" key="1">
    <citation type="journal article" date="2014" name="Front. Microbiol.">
        <title>High frequency of phylogenetically diverse reductive dehalogenase-homologous genes in deep subseafloor sedimentary metagenomes.</title>
        <authorList>
            <person name="Kawai M."/>
            <person name="Futagami T."/>
            <person name="Toyoda A."/>
            <person name="Takaki Y."/>
            <person name="Nishi S."/>
            <person name="Hori S."/>
            <person name="Arai W."/>
            <person name="Tsubouchi T."/>
            <person name="Morono Y."/>
            <person name="Uchiyama I."/>
            <person name="Ito T."/>
            <person name="Fujiyama A."/>
            <person name="Inagaki F."/>
            <person name="Takami H."/>
        </authorList>
    </citation>
    <scope>NUCLEOTIDE SEQUENCE</scope>
    <source>
        <strain evidence="1">Expedition CK06-06</strain>
    </source>
</reference>
<dbReference type="Gene3D" id="3.40.470.10">
    <property type="entry name" value="Uracil-DNA glycosylase-like domain"/>
    <property type="match status" value="1"/>
</dbReference>
<sequence>MTDKFENLKSEVSDCTKCSLSSTRNKVVFGGGNPDAEIFV</sequence>
<evidence type="ECO:0000313" key="1">
    <source>
        <dbReference type="EMBL" id="GAH68039.1"/>
    </source>
</evidence>
<dbReference type="SUPFAM" id="SSF52141">
    <property type="entry name" value="Uracil-DNA glycosylase-like"/>
    <property type="match status" value="1"/>
</dbReference>
<organism evidence="1">
    <name type="scientific">marine sediment metagenome</name>
    <dbReference type="NCBI Taxonomy" id="412755"/>
    <lineage>
        <taxon>unclassified sequences</taxon>
        <taxon>metagenomes</taxon>
        <taxon>ecological metagenomes</taxon>
    </lineage>
</organism>
<proteinExistence type="predicted"/>
<protein>
    <recommendedName>
        <fullName evidence="2">Uracil-DNA glycosylase-like domain-containing protein</fullName>
    </recommendedName>
</protein>
<dbReference type="InterPro" id="IPR036895">
    <property type="entry name" value="Uracil-DNA_glycosylase-like_sf"/>
</dbReference>
<gene>
    <name evidence="1" type="ORF">S03H2_50776</name>
</gene>
<dbReference type="AlphaFoldDB" id="X1IPK7"/>
<dbReference type="EMBL" id="BARU01032174">
    <property type="protein sequence ID" value="GAH68039.1"/>
    <property type="molecule type" value="Genomic_DNA"/>
</dbReference>
<evidence type="ECO:0008006" key="2">
    <source>
        <dbReference type="Google" id="ProtNLM"/>
    </source>
</evidence>
<name>X1IPK7_9ZZZZ</name>